<dbReference type="RefSeq" id="WP_157325738.1">
    <property type="nucleotide sequence ID" value="NZ_WRPM01000102.1"/>
</dbReference>
<reference evidence="3 4" key="1">
    <citation type="submission" date="2019-12" db="EMBL/GenBank/DDBJ databases">
        <title>Nesterenkonia muleiensis sp. nov., a novel actinobacterium isolated from sap of Populus euphratica.</title>
        <authorList>
            <person name="Wang R."/>
        </authorList>
    </citation>
    <scope>NUCLEOTIDE SEQUENCE [LARGE SCALE GENOMIC DNA]</scope>
    <source>
        <strain evidence="3 4">F10</strain>
    </source>
</reference>
<gene>
    <name evidence="3" type="ORF">GNZ21_14920</name>
</gene>
<dbReference type="EMBL" id="WRPM01000102">
    <property type="protein sequence ID" value="MVT27628.1"/>
    <property type="molecule type" value="Genomic_DNA"/>
</dbReference>
<dbReference type="OrthoDB" id="3266631at2"/>
<accession>A0A7K1UMB9</accession>
<comment type="caution">
    <text evidence="3">The sequence shown here is derived from an EMBL/GenBank/DDBJ whole genome shotgun (WGS) entry which is preliminary data.</text>
</comment>
<name>A0A7K1UMB9_9MICC</name>
<dbReference type="Proteomes" id="UP000460157">
    <property type="component" value="Unassembled WGS sequence"/>
</dbReference>
<feature type="region of interest" description="Disordered" evidence="1">
    <location>
        <begin position="267"/>
        <end position="307"/>
    </location>
</feature>
<dbReference type="InterPro" id="IPR046281">
    <property type="entry name" value="DUF6318"/>
</dbReference>
<dbReference type="AlphaFoldDB" id="A0A7K1UMB9"/>
<keyword evidence="4" id="KW-1185">Reference proteome</keyword>
<organism evidence="3 4">
    <name type="scientific">Nesterenkonia alkaliphila</name>
    <dbReference type="NCBI Taxonomy" id="1463631"/>
    <lineage>
        <taxon>Bacteria</taxon>
        <taxon>Bacillati</taxon>
        <taxon>Actinomycetota</taxon>
        <taxon>Actinomycetes</taxon>
        <taxon>Micrococcales</taxon>
        <taxon>Micrococcaceae</taxon>
        <taxon>Nesterenkonia</taxon>
    </lineage>
</organism>
<feature type="domain" description="DUF6318" evidence="2">
    <location>
        <begin position="295"/>
        <end position="432"/>
    </location>
</feature>
<feature type="domain" description="DUF6318" evidence="2">
    <location>
        <begin position="118"/>
        <end position="242"/>
    </location>
</feature>
<protein>
    <recommendedName>
        <fullName evidence="2">DUF6318 domain-containing protein</fullName>
    </recommendedName>
</protein>
<feature type="compositionally biased region" description="Acidic residues" evidence="1">
    <location>
        <begin position="50"/>
        <end position="63"/>
    </location>
</feature>
<sequence length="460" mass="50193">MGQQAVSGRIIFRPGSQNWAALAAVAALGLTACGSQPQPAPPVEVPGDPEGTDQPEGTEEPPETDQAQPGTLAEFCAGDPQVQPEDEDRILHGVNVITGEGPEEVPVPYFEQLASSEEFQPATQQSPAEGVEAPEFSALICDSSTDGAYAALSHWFEFLHHAELTRDNEYLAQLHMEDCRDCAVWETDVEDMAAENQWLVGGEIFGELYFSMPMGEGFEAVVDLVSDPYERVDPEGVVTTSVGILETNTFELVFDEHQGHWRVAGIAPGFVDTDPGNDSDDDGGTPPGAGESPEQPEMPSEVEEHSPEGALAAMDYWLEVFDYSGATGDMEPAEQMMHPEWGELESLFEGRLELIEQENVTIALDTPTEISEVRVWQGSLPNPEAGMVSGQLVEGQWTAYAEDGTVFHVNREHEIGTTTYMFIYNDDVGHWQAAETGGNEPEEVFELMEVEIPEPDLTRD</sequence>
<feature type="region of interest" description="Disordered" evidence="1">
    <location>
        <begin position="32"/>
        <end position="70"/>
    </location>
</feature>
<dbReference type="Pfam" id="PF19843">
    <property type="entry name" value="DUF6318"/>
    <property type="match status" value="2"/>
</dbReference>
<evidence type="ECO:0000313" key="4">
    <source>
        <dbReference type="Proteomes" id="UP000460157"/>
    </source>
</evidence>
<evidence type="ECO:0000256" key="1">
    <source>
        <dbReference type="SAM" id="MobiDB-lite"/>
    </source>
</evidence>
<evidence type="ECO:0000313" key="3">
    <source>
        <dbReference type="EMBL" id="MVT27628.1"/>
    </source>
</evidence>
<proteinExistence type="predicted"/>
<evidence type="ECO:0000259" key="2">
    <source>
        <dbReference type="Pfam" id="PF19843"/>
    </source>
</evidence>